<sequence length="496" mass="55152">MRGIPGGLSRRIAVIALVVGWTPTDARPEVVVFAEGGSAQLPAEVDGRTVRLDGPEGPVEFLREDFLAIEPGHWPEDDWPGLRDRALTGDAEGRYRAAWWALERGLTPEAVAMLRSAHERHPSFRPVAHLVSVLDLLDRPAAGPDLSSLRDVLPGRPFSVSESGRIVLLHQHDDARAADRLELLDRVMTTFYLTFSAQGFRLQVPPEKLVVVWFAEEADYLDYIRSEAGESFLTTRGYYHPTRRVVFVTTPRSRADESRRQAARFARLRELDRAEAALDSVPPGARFRLELSGERPRVLDRDAASRVISRLRREARREDLLQDLDRRHSEGAAAVHELVHQLVVASGLAPAYHRFPVWLHEGIAMQFEAFRGGRWAGLAAIPPHRLDQWRSLRSAPPIEPILRDEGFGAGYVADRYAAAWALVWFLRSEEPARFASYLDRLRNPSGLAASGAGGGAVSSFRAAMGTDLDGLRSRWAGRMSGLETPLDSATTEPKPD</sequence>
<dbReference type="KEGG" id="tpla:ElP_12160"/>
<evidence type="ECO:0000259" key="1">
    <source>
        <dbReference type="Pfam" id="PF07607"/>
    </source>
</evidence>
<dbReference type="AlphaFoldDB" id="A0A518GXN6"/>
<evidence type="ECO:0000313" key="3">
    <source>
        <dbReference type="Proteomes" id="UP000317835"/>
    </source>
</evidence>
<gene>
    <name evidence="2" type="ORF">ElP_12160</name>
</gene>
<feature type="domain" description="DUF1570" evidence="1">
    <location>
        <begin position="333"/>
        <end position="440"/>
    </location>
</feature>
<keyword evidence="3" id="KW-1185">Reference proteome</keyword>
<protein>
    <recommendedName>
        <fullName evidence="1">DUF1570 domain-containing protein</fullName>
    </recommendedName>
</protein>
<dbReference type="Pfam" id="PF07607">
    <property type="entry name" value="DUF1570"/>
    <property type="match status" value="1"/>
</dbReference>
<dbReference type="Proteomes" id="UP000317835">
    <property type="component" value="Chromosome"/>
</dbReference>
<dbReference type="RefSeq" id="WP_145267735.1">
    <property type="nucleotide sequence ID" value="NZ_CP036426.1"/>
</dbReference>
<proteinExistence type="predicted"/>
<dbReference type="InterPro" id="IPR011464">
    <property type="entry name" value="DUF1570"/>
</dbReference>
<dbReference type="OrthoDB" id="291356at2"/>
<evidence type="ECO:0000313" key="2">
    <source>
        <dbReference type="EMBL" id="QDV33345.1"/>
    </source>
</evidence>
<name>A0A518GXN6_9BACT</name>
<reference evidence="2 3" key="1">
    <citation type="submission" date="2019-02" db="EMBL/GenBank/DDBJ databases">
        <title>Deep-cultivation of Planctomycetes and their phenomic and genomic characterization uncovers novel biology.</title>
        <authorList>
            <person name="Wiegand S."/>
            <person name="Jogler M."/>
            <person name="Boedeker C."/>
            <person name="Pinto D."/>
            <person name="Vollmers J."/>
            <person name="Rivas-Marin E."/>
            <person name="Kohn T."/>
            <person name="Peeters S.H."/>
            <person name="Heuer A."/>
            <person name="Rast P."/>
            <person name="Oberbeckmann S."/>
            <person name="Bunk B."/>
            <person name="Jeske O."/>
            <person name="Meyerdierks A."/>
            <person name="Storesund J.E."/>
            <person name="Kallscheuer N."/>
            <person name="Luecker S."/>
            <person name="Lage O.M."/>
            <person name="Pohl T."/>
            <person name="Merkel B.J."/>
            <person name="Hornburger P."/>
            <person name="Mueller R.-W."/>
            <person name="Bruemmer F."/>
            <person name="Labrenz M."/>
            <person name="Spormann A.M."/>
            <person name="Op den Camp H."/>
            <person name="Overmann J."/>
            <person name="Amann R."/>
            <person name="Jetten M.S.M."/>
            <person name="Mascher T."/>
            <person name="Medema M.H."/>
            <person name="Devos D.P."/>
            <person name="Kaster A.-K."/>
            <person name="Ovreas L."/>
            <person name="Rohde M."/>
            <person name="Galperin M.Y."/>
            <person name="Jogler C."/>
        </authorList>
    </citation>
    <scope>NUCLEOTIDE SEQUENCE [LARGE SCALE GENOMIC DNA]</scope>
    <source>
        <strain evidence="2 3">ElP</strain>
    </source>
</reference>
<dbReference type="EMBL" id="CP036426">
    <property type="protein sequence ID" value="QDV33345.1"/>
    <property type="molecule type" value="Genomic_DNA"/>
</dbReference>
<organism evidence="2 3">
    <name type="scientific">Tautonia plasticadhaerens</name>
    <dbReference type="NCBI Taxonomy" id="2527974"/>
    <lineage>
        <taxon>Bacteria</taxon>
        <taxon>Pseudomonadati</taxon>
        <taxon>Planctomycetota</taxon>
        <taxon>Planctomycetia</taxon>
        <taxon>Isosphaerales</taxon>
        <taxon>Isosphaeraceae</taxon>
        <taxon>Tautonia</taxon>
    </lineage>
</organism>
<accession>A0A518GXN6</accession>